<dbReference type="RefSeq" id="WP_160312128.1">
    <property type="nucleotide sequence ID" value="NZ_KR152226.1"/>
</dbReference>
<dbReference type="GeneID" id="93364589"/>
<reference evidence="1" key="1">
    <citation type="journal article" date="2015" name="Genome Announc.">
        <title>Complete Genome Sequence of the Linear Plasmid pJD12 Hosted by Micrococcus sp. D12, Isolated from a High-Altitude Volcanic Lake in Argentina.</title>
        <authorList>
            <person name="Dib J.R."/>
            <person name="Angelov A."/>
            <person name="Liebl W."/>
            <person name="Dobber J."/>
            <person name="Voget S."/>
            <person name="Schuldes J."/>
            <person name="Gorriti M."/>
            <person name="Farias M.E."/>
            <person name="Meinhardt F."/>
            <person name="Daniel R."/>
        </authorList>
    </citation>
    <scope>NUCLEOTIDE SEQUENCE</scope>
    <source>
        <strain evidence="1">MG-2010-D12</strain>
        <plasmid evidence="1">pJD12</plasmid>
    </source>
</reference>
<organism evidence="1">
    <name type="scientific">Micrococcus sp. MG-2010-D12</name>
    <dbReference type="NCBI Taxonomy" id="936902"/>
    <lineage>
        <taxon>Bacteria</taxon>
        <taxon>Bacillati</taxon>
        <taxon>Actinomycetota</taxon>
        <taxon>Actinomycetes</taxon>
        <taxon>Micrococcales</taxon>
        <taxon>Micrococcaceae</taxon>
        <taxon>Micrococcus</taxon>
    </lineage>
</organism>
<geneLocation type="plasmid" evidence="1">
    <name>pJD12</name>
</geneLocation>
<gene>
    <name evidence="1" type="ORF">pJD12_060</name>
</gene>
<evidence type="ECO:0000313" key="1">
    <source>
        <dbReference type="EMBL" id="AKF15782.1"/>
    </source>
</evidence>
<name>A0A0F6SK83_9MICC</name>
<dbReference type="AlphaFoldDB" id="A0A0F6SK83"/>
<proteinExistence type="predicted"/>
<dbReference type="EMBL" id="KR152226">
    <property type="protein sequence ID" value="AKF15782.1"/>
    <property type="molecule type" value="Genomic_DNA"/>
</dbReference>
<keyword evidence="1" id="KW-0614">Plasmid</keyword>
<protein>
    <submittedName>
        <fullName evidence="1">Uncharacterized protein</fullName>
    </submittedName>
</protein>
<sequence length="58" mass="6361">MSIEVEHLEAALAEASEVVTDSERAHASTAACHWWHCCQVLRRFIDTPDAFPPAALVA</sequence>
<accession>A0A0F6SK83</accession>